<dbReference type="PROSITE" id="PS50109">
    <property type="entry name" value="HIS_KIN"/>
    <property type="match status" value="1"/>
</dbReference>
<dbReference type="InterPro" id="IPR003661">
    <property type="entry name" value="HisK_dim/P_dom"/>
</dbReference>
<dbReference type="GO" id="GO:0016036">
    <property type="term" value="P:cellular response to phosphate starvation"/>
    <property type="evidence" value="ECO:0007669"/>
    <property type="project" value="TreeGrafter"/>
</dbReference>
<reference evidence="9 10" key="1">
    <citation type="submission" date="2016-11" db="EMBL/GenBank/DDBJ databases">
        <title>Trade-off between light-utilization and light-protection in marine flavobacteria.</title>
        <authorList>
            <person name="Kumagai Y."/>
        </authorList>
    </citation>
    <scope>NUCLEOTIDE SEQUENCE [LARGE SCALE GENOMIC DNA]</scope>
    <source>
        <strain evidence="9 10">JCM 13191</strain>
    </source>
</reference>
<evidence type="ECO:0000259" key="8">
    <source>
        <dbReference type="PROSITE" id="PS50109"/>
    </source>
</evidence>
<keyword evidence="10" id="KW-1185">Reference proteome</keyword>
<sequence length="539" mass="60782">MRDRKYMYLLVLITFVILTTLCIQLYWNYKTYRESEQQLVTDVQSTLDQSVDQYFTKKAKDNTLGIFFEGSLKEGAIDDVFEQIDLANEENGGKAATLKGIRFESRQGLTVLKGADMDSLKKFQERFKQTRENELESFGLPIINEDSSQVKRDSFLESFGYTKTDINEETGDTIVTSFVPEVTSQEQTARLQEELTSLTSRIVVSMTDDTVDLAVIDSIFHSNLKSKKIDLDYTLVANDEKSENDLKIDPLTELPFSAKANSSLLKKNQEVIVNYGNLTMQILKRNLTGILLSFLLVGSVIFCLFYLLVVINNQKELSRMKNDLISNITHEFKTPIATAGAALEGVQSFTDSGDVEKTNRYLAMGRDQLTKLNIMVEKLLETATLDSKDLALQKSHTDLEELLTLITHRFSSQTTKEITFSNHLVKEASIMADAFHLENAINNLVDNAIKYGGDRITITLAQSDAQFLINVTDNGSGLDAKHAKRIFDKFYRVGSGNQHNVKGFGIGLFYTKAIIEKHNGTIELETKPNTNFKITLPYE</sequence>
<keyword evidence="5" id="KW-0418">Kinase</keyword>
<gene>
    <name evidence="9" type="ORF">BST97_10210</name>
</gene>
<dbReference type="InterPro" id="IPR004358">
    <property type="entry name" value="Sig_transdc_His_kin-like_C"/>
</dbReference>
<evidence type="ECO:0000313" key="9">
    <source>
        <dbReference type="EMBL" id="ARN78331.1"/>
    </source>
</evidence>
<evidence type="ECO:0000256" key="3">
    <source>
        <dbReference type="ARBA" id="ARBA00022553"/>
    </source>
</evidence>
<dbReference type="InterPro" id="IPR036097">
    <property type="entry name" value="HisK_dim/P_sf"/>
</dbReference>
<keyword evidence="7" id="KW-0472">Membrane</keyword>
<dbReference type="GO" id="GO:0004721">
    <property type="term" value="F:phosphoprotein phosphatase activity"/>
    <property type="evidence" value="ECO:0007669"/>
    <property type="project" value="TreeGrafter"/>
</dbReference>
<evidence type="ECO:0000256" key="7">
    <source>
        <dbReference type="SAM" id="Phobius"/>
    </source>
</evidence>
<dbReference type="SUPFAM" id="SSF55874">
    <property type="entry name" value="ATPase domain of HSP90 chaperone/DNA topoisomerase II/histidine kinase"/>
    <property type="match status" value="1"/>
</dbReference>
<comment type="catalytic activity">
    <reaction evidence="1">
        <text>ATP + protein L-histidine = ADP + protein N-phospho-L-histidine.</text>
        <dbReference type="EC" id="2.7.13.3"/>
    </reaction>
</comment>
<dbReference type="EC" id="2.7.13.3" evidence="2"/>
<dbReference type="STRING" id="331648.BST97_10210"/>
<evidence type="ECO:0000256" key="6">
    <source>
        <dbReference type="ARBA" id="ARBA00023012"/>
    </source>
</evidence>
<dbReference type="InterPro" id="IPR003594">
    <property type="entry name" value="HATPase_dom"/>
</dbReference>
<dbReference type="OrthoDB" id="1933776at2"/>
<evidence type="ECO:0000256" key="4">
    <source>
        <dbReference type="ARBA" id="ARBA00022679"/>
    </source>
</evidence>
<dbReference type="PANTHER" id="PTHR45453:SF1">
    <property type="entry name" value="PHOSPHATE REGULON SENSOR PROTEIN PHOR"/>
    <property type="match status" value="1"/>
</dbReference>
<feature type="domain" description="Histidine kinase" evidence="8">
    <location>
        <begin position="327"/>
        <end position="539"/>
    </location>
</feature>
<dbReference type="GO" id="GO:0005886">
    <property type="term" value="C:plasma membrane"/>
    <property type="evidence" value="ECO:0007669"/>
    <property type="project" value="TreeGrafter"/>
</dbReference>
<evidence type="ECO:0000256" key="2">
    <source>
        <dbReference type="ARBA" id="ARBA00012438"/>
    </source>
</evidence>
<dbReference type="SMART" id="SM00388">
    <property type="entry name" value="HisKA"/>
    <property type="match status" value="1"/>
</dbReference>
<dbReference type="Pfam" id="PF02518">
    <property type="entry name" value="HATPase_c"/>
    <property type="match status" value="1"/>
</dbReference>
<dbReference type="GO" id="GO:0000155">
    <property type="term" value="F:phosphorelay sensor kinase activity"/>
    <property type="evidence" value="ECO:0007669"/>
    <property type="project" value="InterPro"/>
</dbReference>
<dbReference type="Proteomes" id="UP000193431">
    <property type="component" value="Chromosome"/>
</dbReference>
<dbReference type="RefSeq" id="WP_085767133.1">
    <property type="nucleotide sequence ID" value="NZ_CP019344.1"/>
</dbReference>
<feature type="transmembrane region" description="Helical" evidence="7">
    <location>
        <begin position="7"/>
        <end position="27"/>
    </location>
</feature>
<dbReference type="InterPro" id="IPR050351">
    <property type="entry name" value="BphY/WalK/GraS-like"/>
</dbReference>
<evidence type="ECO:0000313" key="10">
    <source>
        <dbReference type="Proteomes" id="UP000193431"/>
    </source>
</evidence>
<dbReference type="CDD" id="cd00075">
    <property type="entry name" value="HATPase"/>
    <property type="match status" value="1"/>
</dbReference>
<dbReference type="AlphaFoldDB" id="A0A1W6ML45"/>
<dbReference type="Pfam" id="PF00512">
    <property type="entry name" value="HisKA"/>
    <property type="match status" value="1"/>
</dbReference>
<keyword evidence="3" id="KW-0597">Phosphoprotein</keyword>
<dbReference type="InterPro" id="IPR005467">
    <property type="entry name" value="His_kinase_dom"/>
</dbReference>
<dbReference type="PRINTS" id="PR00344">
    <property type="entry name" value="BCTRLSENSOR"/>
</dbReference>
<name>A0A1W6ML45_9FLAO</name>
<organism evidence="9 10">
    <name type="scientific">Nonlabens spongiae</name>
    <dbReference type="NCBI Taxonomy" id="331648"/>
    <lineage>
        <taxon>Bacteria</taxon>
        <taxon>Pseudomonadati</taxon>
        <taxon>Bacteroidota</taxon>
        <taxon>Flavobacteriia</taxon>
        <taxon>Flavobacteriales</taxon>
        <taxon>Flavobacteriaceae</taxon>
        <taxon>Nonlabens</taxon>
    </lineage>
</organism>
<accession>A0A1W6ML45</accession>
<dbReference type="InterPro" id="IPR036890">
    <property type="entry name" value="HATPase_C_sf"/>
</dbReference>
<proteinExistence type="predicted"/>
<dbReference type="SUPFAM" id="SSF47384">
    <property type="entry name" value="Homodimeric domain of signal transducing histidine kinase"/>
    <property type="match status" value="1"/>
</dbReference>
<evidence type="ECO:0000256" key="1">
    <source>
        <dbReference type="ARBA" id="ARBA00000085"/>
    </source>
</evidence>
<feature type="transmembrane region" description="Helical" evidence="7">
    <location>
        <begin position="290"/>
        <end position="311"/>
    </location>
</feature>
<dbReference type="Gene3D" id="3.30.565.10">
    <property type="entry name" value="Histidine kinase-like ATPase, C-terminal domain"/>
    <property type="match status" value="1"/>
</dbReference>
<evidence type="ECO:0000256" key="5">
    <source>
        <dbReference type="ARBA" id="ARBA00022777"/>
    </source>
</evidence>
<dbReference type="PANTHER" id="PTHR45453">
    <property type="entry name" value="PHOSPHATE REGULON SENSOR PROTEIN PHOR"/>
    <property type="match status" value="1"/>
</dbReference>
<dbReference type="EMBL" id="CP019344">
    <property type="protein sequence ID" value="ARN78331.1"/>
    <property type="molecule type" value="Genomic_DNA"/>
</dbReference>
<keyword evidence="7" id="KW-0812">Transmembrane</keyword>
<keyword evidence="4" id="KW-0808">Transferase</keyword>
<protein>
    <recommendedName>
        <fullName evidence="2">histidine kinase</fullName>
        <ecNumber evidence="2">2.7.13.3</ecNumber>
    </recommendedName>
</protein>
<keyword evidence="6" id="KW-0902">Two-component regulatory system</keyword>
<keyword evidence="7" id="KW-1133">Transmembrane helix</keyword>
<dbReference type="SMART" id="SM00387">
    <property type="entry name" value="HATPase_c"/>
    <property type="match status" value="1"/>
</dbReference>
<dbReference type="CDD" id="cd00082">
    <property type="entry name" value="HisKA"/>
    <property type="match status" value="1"/>
</dbReference>
<dbReference type="Gene3D" id="1.10.287.130">
    <property type="match status" value="1"/>
</dbReference>